<evidence type="ECO:0000256" key="2">
    <source>
        <dbReference type="ARBA" id="ARBA00010474"/>
    </source>
</evidence>
<evidence type="ECO:0000256" key="4">
    <source>
        <dbReference type="ARBA" id="ARBA00022729"/>
    </source>
</evidence>
<comment type="similarity">
    <text evidence="2 7">Belongs to the FlgA family.</text>
</comment>
<dbReference type="GO" id="GO:0042597">
    <property type="term" value="C:periplasmic space"/>
    <property type="evidence" value="ECO:0007669"/>
    <property type="project" value="UniProtKB-SubCell"/>
</dbReference>
<comment type="function">
    <text evidence="6 7">Involved in the assembly process of the P-ring formation. It may associate with FlgF on the rod constituting a structure essential for the P-ring assembly or may act as a modulator protein for the P-ring assembly.</text>
</comment>
<dbReference type="AlphaFoldDB" id="A0A7W4W2R8"/>
<dbReference type="InterPro" id="IPR036732">
    <property type="entry name" value="AFP_Neu5c_C_sf"/>
</dbReference>
<dbReference type="PANTHER" id="PTHR36307:SF1">
    <property type="entry name" value="FLAGELLA BASAL BODY P-RING FORMATION PROTEIN FLGA"/>
    <property type="match status" value="1"/>
</dbReference>
<evidence type="ECO:0000256" key="5">
    <source>
        <dbReference type="ARBA" id="ARBA00022764"/>
    </source>
</evidence>
<organism evidence="9 10">
    <name type="scientific">Litorivivens lipolytica</name>
    <dbReference type="NCBI Taxonomy" id="1524264"/>
    <lineage>
        <taxon>Bacteria</taxon>
        <taxon>Pseudomonadati</taxon>
        <taxon>Pseudomonadota</taxon>
        <taxon>Gammaproteobacteria</taxon>
        <taxon>Litorivivens</taxon>
    </lineage>
</organism>
<dbReference type="RefSeq" id="WP_183409085.1">
    <property type="nucleotide sequence ID" value="NZ_JACHWY010000001.1"/>
</dbReference>
<evidence type="ECO:0000256" key="3">
    <source>
        <dbReference type="ARBA" id="ARBA00014754"/>
    </source>
</evidence>
<keyword evidence="9" id="KW-0969">Cilium</keyword>
<name>A0A7W4W2R8_9GAMM</name>
<dbReference type="PANTHER" id="PTHR36307">
    <property type="entry name" value="FLAGELLA BASAL BODY P-RING FORMATION PROTEIN FLGA"/>
    <property type="match status" value="1"/>
</dbReference>
<dbReference type="Proteomes" id="UP000537130">
    <property type="component" value="Unassembled WGS sequence"/>
</dbReference>
<dbReference type="Pfam" id="PF13144">
    <property type="entry name" value="ChapFlgA"/>
    <property type="match status" value="1"/>
</dbReference>
<dbReference type="NCBIfam" id="TIGR03170">
    <property type="entry name" value="flgA_cterm"/>
    <property type="match status" value="1"/>
</dbReference>
<sequence>MTGDRKPQRSAHRVLACLLATLVTSPLALASNLQSESSIRRAAERFIADRNPWRDHEHRIEAGRLDSRSRLPRCAGAVKAFLPSRAQIKRRTTVGVRCEQGASWTVYLPVNITAYAKALVAIRPLPAGTVLGPNDVKSVKREVSAMGYGYISSLNQHGGYRVSRAIAQGAVISPNMVESAVMIKRGQSVRILARSGAVGVTMSGVATSKASLGERITVKNVNSGRVVEGIVRSGETVEIIL</sequence>
<dbReference type="Pfam" id="PF17656">
    <property type="entry name" value="ChapFlgA_N"/>
    <property type="match status" value="1"/>
</dbReference>
<dbReference type="EMBL" id="JACHWY010000001">
    <property type="protein sequence ID" value="MBB3046387.1"/>
    <property type="molecule type" value="Genomic_DNA"/>
</dbReference>
<comment type="caution">
    <text evidence="9">The sequence shown here is derived from an EMBL/GenBank/DDBJ whole genome shotgun (WGS) entry which is preliminary data.</text>
</comment>
<evidence type="ECO:0000256" key="1">
    <source>
        <dbReference type="ARBA" id="ARBA00004418"/>
    </source>
</evidence>
<dbReference type="Gene3D" id="3.90.1210.10">
    <property type="entry name" value="Antifreeze-like/N-acetylneuraminic acid synthase C-terminal domain"/>
    <property type="match status" value="1"/>
</dbReference>
<evidence type="ECO:0000313" key="10">
    <source>
        <dbReference type="Proteomes" id="UP000537130"/>
    </source>
</evidence>
<feature type="signal peptide" evidence="7">
    <location>
        <begin position="1"/>
        <end position="30"/>
    </location>
</feature>
<keyword evidence="5 7" id="KW-0574">Periplasm</keyword>
<proteinExistence type="inferred from homology"/>
<keyword evidence="10" id="KW-1185">Reference proteome</keyword>
<dbReference type="CDD" id="cd11614">
    <property type="entry name" value="SAF_CpaB_FlgA_like"/>
    <property type="match status" value="1"/>
</dbReference>
<gene>
    <name evidence="9" type="ORF">FHR99_000623</name>
</gene>
<dbReference type="InterPro" id="IPR013974">
    <property type="entry name" value="SAF"/>
</dbReference>
<dbReference type="InterPro" id="IPR039246">
    <property type="entry name" value="Flagellar_FlgA"/>
</dbReference>
<protein>
    <recommendedName>
        <fullName evidence="3 7">Flagella basal body P-ring formation protein FlgA</fullName>
    </recommendedName>
</protein>
<feature type="domain" description="SAF" evidence="8">
    <location>
        <begin position="116"/>
        <end position="178"/>
    </location>
</feature>
<dbReference type="InterPro" id="IPR017585">
    <property type="entry name" value="SAF_FlgA"/>
</dbReference>
<feature type="chain" id="PRO_5031596991" description="Flagella basal body P-ring formation protein FlgA" evidence="7">
    <location>
        <begin position="31"/>
        <end position="241"/>
    </location>
</feature>
<evidence type="ECO:0000313" key="9">
    <source>
        <dbReference type="EMBL" id="MBB3046387.1"/>
    </source>
</evidence>
<accession>A0A7W4W2R8</accession>
<comment type="subcellular location">
    <subcellularLocation>
        <location evidence="1 7">Periplasm</location>
    </subcellularLocation>
</comment>
<reference evidence="9 10" key="1">
    <citation type="submission" date="2020-08" db="EMBL/GenBank/DDBJ databases">
        <title>Genomic Encyclopedia of Type Strains, Phase III (KMG-III): the genomes of soil and plant-associated and newly described type strains.</title>
        <authorList>
            <person name="Whitman W."/>
        </authorList>
    </citation>
    <scope>NUCLEOTIDE SEQUENCE [LARGE SCALE GENOMIC DNA]</scope>
    <source>
        <strain evidence="9 10">CECT 8654</strain>
    </source>
</reference>
<evidence type="ECO:0000259" key="8">
    <source>
        <dbReference type="SMART" id="SM00858"/>
    </source>
</evidence>
<dbReference type="InterPro" id="IPR041231">
    <property type="entry name" value="FlgA_N"/>
</dbReference>
<keyword evidence="4 7" id="KW-0732">Signal</keyword>
<dbReference type="SMART" id="SM00858">
    <property type="entry name" value="SAF"/>
    <property type="match status" value="1"/>
</dbReference>
<evidence type="ECO:0000256" key="6">
    <source>
        <dbReference type="ARBA" id="ARBA00025643"/>
    </source>
</evidence>
<keyword evidence="9" id="KW-0282">Flagellum</keyword>
<keyword evidence="7" id="KW-1005">Bacterial flagellum biogenesis</keyword>
<dbReference type="SUPFAM" id="SSF51269">
    <property type="entry name" value="AFP III-like domain"/>
    <property type="match status" value="1"/>
</dbReference>
<dbReference type="Gene3D" id="2.30.30.760">
    <property type="match status" value="1"/>
</dbReference>
<keyword evidence="9" id="KW-0966">Cell projection</keyword>
<dbReference type="GO" id="GO:0044780">
    <property type="term" value="P:bacterial-type flagellum assembly"/>
    <property type="evidence" value="ECO:0007669"/>
    <property type="project" value="InterPro"/>
</dbReference>
<evidence type="ECO:0000256" key="7">
    <source>
        <dbReference type="RuleBase" id="RU362063"/>
    </source>
</evidence>